<keyword evidence="7 9" id="KW-0511">Multifunctional enzyme</keyword>
<dbReference type="Proteomes" id="UP000199513">
    <property type="component" value="Unassembled WGS sequence"/>
</dbReference>
<feature type="binding site" evidence="9">
    <location>
        <position position="203"/>
    </location>
    <ligand>
        <name>substrate</name>
    </ligand>
</feature>
<feature type="binding site" evidence="9">
    <location>
        <position position="180"/>
    </location>
    <ligand>
        <name>NADP(+)</name>
        <dbReference type="ChEBI" id="CHEBI:58349"/>
    </ligand>
</feature>
<dbReference type="EMBL" id="FONY01000008">
    <property type="protein sequence ID" value="SFE86251.1"/>
    <property type="molecule type" value="Genomic_DNA"/>
</dbReference>
<feature type="binding site" evidence="9">
    <location>
        <begin position="164"/>
        <end position="167"/>
    </location>
    <ligand>
        <name>NADP(+)</name>
        <dbReference type="ChEBI" id="CHEBI:58349"/>
    </ligand>
</feature>
<keyword evidence="4 9" id="KW-0521">NADP</keyword>
<sequence>MEKNAKIYVAGHKGMVGSAIKRKLEKEGYQNIVYRTSKELNLEDQQAVRQFFHQEKPEYVFLAAAKVGGINANNIYRAEFIYNNLMIQNNVIQESYLHGVKKLMFLGSSCIYPKLAPQPLKEEYLLTGLLEPTNEPYAIAKIAGIKMCEAYRSQYGCNYISVMPTNLYGPNDNYDLEKSHVLPALIRKFHTAKINHLPSVEIWGTGSPRREFLHVDDLAEACLFLMQNYNEEQFLNVGTGEDIPIKDLALLVKKIVGYEGEIYFNTSKPDGTPRKLMDVSRLHNLGWKHKIPLEEGIKSVYESIDWSSIL</sequence>
<evidence type="ECO:0000256" key="7">
    <source>
        <dbReference type="ARBA" id="ARBA00023268"/>
    </source>
</evidence>
<dbReference type="RefSeq" id="WP_091542028.1">
    <property type="nucleotide sequence ID" value="NZ_FONY01000008.1"/>
</dbReference>
<feature type="binding site" evidence="9">
    <location>
        <begin position="11"/>
        <end position="17"/>
    </location>
    <ligand>
        <name>NADP(+)</name>
        <dbReference type="ChEBI" id="CHEBI:58349"/>
    </ligand>
</feature>
<feature type="binding site" evidence="9">
    <location>
        <position position="270"/>
    </location>
    <ligand>
        <name>substrate</name>
    </ligand>
</feature>
<dbReference type="FunFam" id="3.40.50.720:FF:000101">
    <property type="entry name" value="GDP-L-fucose synthase"/>
    <property type="match status" value="1"/>
</dbReference>
<dbReference type="Pfam" id="PF01370">
    <property type="entry name" value="Epimerase"/>
    <property type="match status" value="1"/>
</dbReference>
<feature type="domain" description="NAD-dependent epimerase/dehydratase" evidence="10">
    <location>
        <begin position="7"/>
        <end position="238"/>
    </location>
</feature>
<dbReference type="InterPro" id="IPR028614">
    <property type="entry name" value="GDP_fucose/colitose_synth"/>
</dbReference>
<dbReference type="OrthoDB" id="9811425at2"/>
<keyword evidence="5 9" id="KW-0560">Oxidoreductase</keyword>
<evidence type="ECO:0000313" key="11">
    <source>
        <dbReference type="EMBL" id="SFE86251.1"/>
    </source>
</evidence>
<organism evidence="11 12">
    <name type="scientific">Thermoflexibacter ruber</name>
    <dbReference type="NCBI Taxonomy" id="1003"/>
    <lineage>
        <taxon>Bacteria</taxon>
        <taxon>Pseudomonadati</taxon>
        <taxon>Bacteroidota</taxon>
        <taxon>Cytophagia</taxon>
        <taxon>Cytophagales</taxon>
        <taxon>Thermoflexibacteraceae</taxon>
        <taxon>Thermoflexibacter</taxon>
    </lineage>
</organism>
<dbReference type="PANTHER" id="PTHR43238:SF1">
    <property type="entry name" value="GDP-L-FUCOSE SYNTHASE"/>
    <property type="match status" value="1"/>
</dbReference>
<dbReference type="GO" id="GO:0070401">
    <property type="term" value="F:NADP+ binding"/>
    <property type="evidence" value="ECO:0007669"/>
    <property type="project" value="UniProtKB-UniRule"/>
</dbReference>
<proteinExistence type="inferred from homology"/>
<name>A0A1I2E131_9BACT</name>
<protein>
    <recommendedName>
        <fullName evidence="3 9">GDP-L-fucose synthase</fullName>
        <ecNumber evidence="3 9">1.1.1.271</ecNumber>
    </recommendedName>
    <alternativeName>
        <fullName evidence="9">GDP-4-keto-6-deoxy-D-mannose-3,5-epimerase-4-reductase</fullName>
    </alternativeName>
</protein>
<evidence type="ECO:0000256" key="9">
    <source>
        <dbReference type="HAMAP-Rule" id="MF_00956"/>
    </source>
</evidence>
<dbReference type="HAMAP" id="MF_00956">
    <property type="entry name" value="GDP_fucose_synth"/>
    <property type="match status" value="1"/>
</dbReference>
<dbReference type="GO" id="GO:0042351">
    <property type="term" value="P:'de novo' GDP-L-fucose biosynthetic process"/>
    <property type="evidence" value="ECO:0007669"/>
    <property type="project" value="UniProtKB-UniRule"/>
</dbReference>
<evidence type="ECO:0000256" key="3">
    <source>
        <dbReference type="ARBA" id="ARBA00012371"/>
    </source>
</evidence>
<comment type="pathway">
    <text evidence="1 9">Nucleotide-sugar biosynthesis; GDP-L-fucose biosynthesis via de novo pathway; GDP-L-fucose from GDP-alpha-D-mannose: step 2/2.</text>
</comment>
<dbReference type="EC" id="1.1.1.271" evidence="3 9"/>
<dbReference type="Gene3D" id="3.90.25.10">
    <property type="entry name" value="UDP-galactose 4-epimerase, domain 1"/>
    <property type="match status" value="1"/>
</dbReference>
<evidence type="ECO:0000256" key="1">
    <source>
        <dbReference type="ARBA" id="ARBA00004883"/>
    </source>
</evidence>
<comment type="function">
    <text evidence="9">Catalyzes the two-step NADP-dependent conversion of GDP-4-dehydro-6-deoxy-D-mannose to GDP-fucose, involving an epimerase and a reductase reaction.</text>
</comment>
<accession>A0A1I2E131</accession>
<dbReference type="CDD" id="cd05239">
    <property type="entry name" value="GDP_FS_SDR_e"/>
    <property type="match status" value="1"/>
</dbReference>
<comment type="similarity">
    <text evidence="2 9">Belongs to the NAD(P)-dependent epimerase/dehydratase family. Fucose synthase subfamily.</text>
</comment>
<feature type="site" description="Important for catalytic activity" evidence="9">
    <location>
        <position position="110"/>
    </location>
</feature>
<dbReference type="SUPFAM" id="SSF51735">
    <property type="entry name" value="NAD(P)-binding Rossmann-fold domains"/>
    <property type="match status" value="1"/>
</dbReference>
<dbReference type="UniPathway" id="UPA00128">
    <property type="reaction ID" value="UER00191"/>
</dbReference>
<feature type="binding site" evidence="9">
    <location>
        <position position="141"/>
    </location>
    <ligand>
        <name>NADP(+)</name>
        <dbReference type="ChEBI" id="CHEBI:58349"/>
    </ligand>
</feature>
<feature type="binding site" evidence="9">
    <location>
        <position position="188"/>
    </location>
    <ligand>
        <name>substrate</name>
    </ligand>
</feature>
<evidence type="ECO:0000259" key="10">
    <source>
        <dbReference type="Pfam" id="PF01370"/>
    </source>
</evidence>
<keyword evidence="12" id="KW-1185">Reference proteome</keyword>
<dbReference type="AlphaFoldDB" id="A0A1I2E131"/>
<dbReference type="InterPro" id="IPR036291">
    <property type="entry name" value="NAD(P)-bd_dom_sf"/>
</dbReference>
<dbReference type="GO" id="GO:0050577">
    <property type="term" value="F:GDP-L-fucose synthase activity"/>
    <property type="evidence" value="ECO:0007669"/>
    <property type="project" value="UniProtKB-UniRule"/>
</dbReference>
<evidence type="ECO:0000256" key="5">
    <source>
        <dbReference type="ARBA" id="ARBA00023002"/>
    </source>
</evidence>
<reference evidence="12" key="1">
    <citation type="submission" date="2016-10" db="EMBL/GenBank/DDBJ databases">
        <authorList>
            <person name="Varghese N."/>
            <person name="Submissions S."/>
        </authorList>
    </citation>
    <scope>NUCLEOTIDE SEQUENCE [LARGE SCALE GENOMIC DNA]</scope>
    <source>
        <strain>GEY</strain>
        <strain evidence="12">DSM 9560</strain>
    </source>
</reference>
<gene>
    <name evidence="9" type="primary">fcl</name>
    <name evidence="11" type="ORF">SAMN04488541_1008103</name>
</gene>
<dbReference type="GO" id="GO:0016853">
    <property type="term" value="F:isomerase activity"/>
    <property type="evidence" value="ECO:0007669"/>
    <property type="project" value="UniProtKB-KW"/>
</dbReference>
<feature type="active site" description="Proton donor/acceptor" evidence="9">
    <location>
        <position position="137"/>
    </location>
</feature>
<evidence type="ECO:0000256" key="4">
    <source>
        <dbReference type="ARBA" id="ARBA00022857"/>
    </source>
</evidence>
<evidence type="ECO:0000256" key="6">
    <source>
        <dbReference type="ARBA" id="ARBA00023235"/>
    </source>
</evidence>
<comment type="catalytic activity">
    <reaction evidence="8 9">
        <text>GDP-beta-L-fucose + NADP(+) = GDP-4-dehydro-alpha-D-rhamnose + NADPH + H(+)</text>
        <dbReference type="Rhea" id="RHEA:18885"/>
        <dbReference type="ChEBI" id="CHEBI:15378"/>
        <dbReference type="ChEBI" id="CHEBI:57273"/>
        <dbReference type="ChEBI" id="CHEBI:57783"/>
        <dbReference type="ChEBI" id="CHEBI:57964"/>
        <dbReference type="ChEBI" id="CHEBI:58349"/>
        <dbReference type="EC" id="1.1.1.271"/>
    </reaction>
</comment>
<evidence type="ECO:0000256" key="2">
    <source>
        <dbReference type="ARBA" id="ARBA00005959"/>
    </source>
</evidence>
<dbReference type="InterPro" id="IPR001509">
    <property type="entry name" value="Epimerase_deHydtase"/>
</dbReference>
<feature type="binding site" evidence="9">
    <location>
        <position position="210"/>
    </location>
    <ligand>
        <name>substrate</name>
    </ligand>
</feature>
<keyword evidence="6 9" id="KW-0413">Isomerase</keyword>
<evidence type="ECO:0000256" key="8">
    <source>
        <dbReference type="ARBA" id="ARBA00051935"/>
    </source>
</evidence>
<dbReference type="STRING" id="1003.SAMN04488541_1008103"/>
<dbReference type="PANTHER" id="PTHR43238">
    <property type="entry name" value="GDP-L-FUCOSE SYNTHASE"/>
    <property type="match status" value="1"/>
</dbReference>
<dbReference type="Gene3D" id="3.40.50.720">
    <property type="entry name" value="NAD(P)-binding Rossmann-like Domain"/>
    <property type="match status" value="1"/>
</dbReference>
<evidence type="ECO:0000313" key="12">
    <source>
        <dbReference type="Proteomes" id="UP000199513"/>
    </source>
</evidence>
<feature type="site" description="Important for catalytic activity" evidence="9">
    <location>
        <position position="108"/>
    </location>
</feature>
<feature type="binding site" evidence="9">
    <location>
        <begin position="106"/>
        <end position="109"/>
    </location>
    <ligand>
        <name>NADP(+)</name>
        <dbReference type="ChEBI" id="CHEBI:58349"/>
    </ligand>
</feature>